<comment type="caution">
    <text evidence="6">The sequence shown here is derived from an EMBL/GenBank/DDBJ whole genome shotgun (WGS) entry which is preliminary data.</text>
</comment>
<evidence type="ECO:0000313" key="7">
    <source>
        <dbReference type="Proteomes" id="UP001168972"/>
    </source>
</evidence>
<accession>A0AA39G0F4</accession>
<dbReference type="InterPro" id="IPR005204">
    <property type="entry name" value="Hemocyanin_N"/>
</dbReference>
<evidence type="ECO:0000256" key="2">
    <source>
        <dbReference type="SAM" id="SignalP"/>
    </source>
</evidence>
<evidence type="ECO:0000259" key="5">
    <source>
        <dbReference type="Pfam" id="PF03723"/>
    </source>
</evidence>
<dbReference type="InterPro" id="IPR000896">
    <property type="entry name" value="Hemocyanin/hexamerin_mid_dom"/>
</dbReference>
<feature type="domain" description="Hemocyanin middle" evidence="3">
    <location>
        <begin position="158"/>
        <end position="423"/>
    </location>
</feature>
<dbReference type="InterPro" id="IPR008922">
    <property type="entry name" value="Di-copper_centre_dom_sf"/>
</dbReference>
<feature type="domain" description="Hemocyanin N-terminal" evidence="4">
    <location>
        <begin position="31"/>
        <end position="151"/>
    </location>
</feature>
<dbReference type="AlphaFoldDB" id="A0AA39G0F4"/>
<reference evidence="6" key="1">
    <citation type="journal article" date="2023" name="bioRxiv">
        <title>Scaffold-level genome assemblies of two parasitoid biocontrol wasps reveal the parthenogenesis mechanism and an associated novel virus.</title>
        <authorList>
            <person name="Inwood S."/>
            <person name="Skelly J."/>
            <person name="Guhlin J."/>
            <person name="Harrop T."/>
            <person name="Goldson S."/>
            <person name="Dearden P."/>
        </authorList>
    </citation>
    <scope>NUCLEOTIDE SEQUENCE</scope>
    <source>
        <strain evidence="6">Lincoln</strain>
        <tissue evidence="6">Whole body</tissue>
    </source>
</reference>
<dbReference type="InterPro" id="IPR036697">
    <property type="entry name" value="Hemocyanin_N_sf"/>
</dbReference>
<reference evidence="6" key="2">
    <citation type="submission" date="2023-03" db="EMBL/GenBank/DDBJ databases">
        <authorList>
            <person name="Inwood S.N."/>
            <person name="Skelly J.G."/>
            <person name="Guhlin J."/>
            <person name="Harrop T.W.R."/>
            <person name="Goldson S.G."/>
            <person name="Dearden P.K."/>
        </authorList>
    </citation>
    <scope>NUCLEOTIDE SEQUENCE</scope>
    <source>
        <strain evidence="6">Lincoln</strain>
        <tissue evidence="6">Whole body</tissue>
    </source>
</reference>
<dbReference type="GO" id="GO:0045735">
    <property type="term" value="F:nutrient reservoir activity"/>
    <property type="evidence" value="ECO:0007669"/>
    <property type="project" value="UniProtKB-KW"/>
</dbReference>
<dbReference type="PANTHER" id="PTHR11511:SF5">
    <property type="entry name" value="FAT-BODY PROTEIN 1-RELATED"/>
    <property type="match status" value="1"/>
</dbReference>
<dbReference type="PROSITE" id="PS00210">
    <property type="entry name" value="HEMOCYANIN_2"/>
    <property type="match status" value="1"/>
</dbReference>
<dbReference type="Gene3D" id="1.10.1280.10">
    <property type="entry name" value="Di-copper center containing domain from catechol oxidase"/>
    <property type="match status" value="1"/>
</dbReference>
<protein>
    <recommendedName>
        <fullName evidence="8">Hexamerin</fullName>
    </recommendedName>
</protein>
<evidence type="ECO:0000259" key="3">
    <source>
        <dbReference type="Pfam" id="PF00372"/>
    </source>
</evidence>
<evidence type="ECO:0008006" key="8">
    <source>
        <dbReference type="Google" id="ProtNLM"/>
    </source>
</evidence>
<dbReference type="EMBL" id="JAQQBR010000004">
    <property type="protein sequence ID" value="KAK0178820.1"/>
    <property type="molecule type" value="Genomic_DNA"/>
</dbReference>
<feature type="signal peptide" evidence="2">
    <location>
        <begin position="1"/>
        <end position="16"/>
    </location>
</feature>
<keyword evidence="1" id="KW-0758">Storage protein</keyword>
<sequence length="907" mass="102660">MRFIIVLAALVAVVAAIPTPLKQHAADQDLLKKQQDIIYLFEHITGRIPNEQFYNLGVNYDIEQYYGDYSEPHIVQYYVNLVKLGNVQPQGTAFSLSVSQLRKEVALLTRIFLSAKDYDVFIKTAAWARVHVNEYQFVLAFVSGILQHPETVGVIPPALYEIFPQHYFDARIIKEAQDYKIHSIEHQYSEQSHVIPVNYTDYLPLGEHQLSYFTQDIGLALYYAYASFAGYMIPEHSGAGIESQKYHIGRGSHYFYLHQQLLAHYNLQRISSGLGPIGDIDYEHVKTPYHPHLQHINGLQFAGRSHDIYLTPYYLDLVKNVHALERRIINAIDAGYVITPQQTFLSLYQPQGLNILGELIEGTGRSVNPRYYGSLQAVARQLLGNAPELSSIYDYTPSALDVLETSVRDPVFYKLYKRVVKLFERYQHSLPAYQYDDLVVPGVVIEKIAFPNLVTYIDESVVDLHHGIVSPSEKLEHVVERVQGLVKRLNHKPYEYQIVVNSDKVISNAVVRVYLAPKYDYDGKLVDISLHRSYFVELDQFVYELVEGKNVIVRDSHHAPHFSHDYPSVHHIKTYIDSAIRSQNPYYITEPQQIFGFPARLSIPKGRYGGLPLQLLVVISSPESTNIPYGPVIPAEYQTYQKPHFQVVSGEHYKQIVQGQAPTGHQTYVEVLPYEYGHGVYGQDVEKAIHYYGHYFYQKYPSQYPVYHHLYEHGIVSPSVYGQSGYGHFPAHHQQQHYGPYHHQSGYIHHGPVGSVVGGPTGGVGSAPYGVHHGGIYQGEGVQHGVYQGEGVQHGVYQGEGAHHGSVYGQGHVYPYGGVPVEGGHHGVHHENIGQEGYNVYKHNEEYLKKYYHGKHISEIIGGYVSLDGKPLGYPLDRPLGVSALYVPNIKVADVIVYHQDSYVGTA</sequence>
<name>A0AA39G0F4_MICHY</name>
<feature type="chain" id="PRO_5041260047" description="Hexamerin" evidence="2">
    <location>
        <begin position="17"/>
        <end position="907"/>
    </location>
</feature>
<keyword evidence="7" id="KW-1185">Reference proteome</keyword>
<dbReference type="InterPro" id="IPR037020">
    <property type="entry name" value="Hemocyanin_C_sf"/>
</dbReference>
<dbReference type="GO" id="GO:0005615">
    <property type="term" value="C:extracellular space"/>
    <property type="evidence" value="ECO:0007669"/>
    <property type="project" value="UniProtKB-ARBA"/>
</dbReference>
<dbReference type="Pfam" id="PF00372">
    <property type="entry name" value="Hemocyanin_M"/>
    <property type="match status" value="1"/>
</dbReference>
<dbReference type="Pfam" id="PF03723">
    <property type="entry name" value="Hemocyanin_C"/>
    <property type="match status" value="1"/>
</dbReference>
<evidence type="ECO:0000259" key="4">
    <source>
        <dbReference type="Pfam" id="PF03722"/>
    </source>
</evidence>
<organism evidence="6 7">
    <name type="scientific">Microctonus hyperodae</name>
    <name type="common">Parasitoid wasp</name>
    <dbReference type="NCBI Taxonomy" id="165561"/>
    <lineage>
        <taxon>Eukaryota</taxon>
        <taxon>Metazoa</taxon>
        <taxon>Ecdysozoa</taxon>
        <taxon>Arthropoda</taxon>
        <taxon>Hexapoda</taxon>
        <taxon>Insecta</taxon>
        <taxon>Pterygota</taxon>
        <taxon>Neoptera</taxon>
        <taxon>Endopterygota</taxon>
        <taxon>Hymenoptera</taxon>
        <taxon>Apocrita</taxon>
        <taxon>Ichneumonoidea</taxon>
        <taxon>Braconidae</taxon>
        <taxon>Euphorinae</taxon>
        <taxon>Microctonus</taxon>
    </lineage>
</organism>
<dbReference type="PRINTS" id="PR00187">
    <property type="entry name" value="HAEMOCYANIN"/>
</dbReference>
<dbReference type="InterPro" id="IPR014756">
    <property type="entry name" value="Ig_E-set"/>
</dbReference>
<dbReference type="Gene3D" id="2.60.40.1520">
    <property type="entry name" value="Hemocyanin, C-terminal domain"/>
    <property type="match status" value="2"/>
</dbReference>
<evidence type="ECO:0000313" key="6">
    <source>
        <dbReference type="EMBL" id="KAK0178820.1"/>
    </source>
</evidence>
<proteinExistence type="predicted"/>
<dbReference type="PANTHER" id="PTHR11511">
    <property type="entry name" value="LARVAL STORAGE PROTEIN/PHENOLOXIDASE"/>
    <property type="match status" value="1"/>
</dbReference>
<dbReference type="SUPFAM" id="SSF81296">
    <property type="entry name" value="E set domains"/>
    <property type="match status" value="2"/>
</dbReference>
<gene>
    <name evidence="6" type="ORF">PV327_007668</name>
</gene>
<dbReference type="InterPro" id="IPR013788">
    <property type="entry name" value="Hemocyanin/hexamerin"/>
</dbReference>
<dbReference type="SUPFAM" id="SSF48056">
    <property type="entry name" value="Di-copper centre-containing domain"/>
    <property type="match status" value="1"/>
</dbReference>
<feature type="domain" description="Hemocyanin C-terminal" evidence="5">
    <location>
        <begin position="433"/>
        <end position="625"/>
    </location>
</feature>
<dbReference type="Gene3D" id="1.20.1370.10">
    <property type="entry name" value="Hemocyanin, N-terminal domain"/>
    <property type="match status" value="1"/>
</dbReference>
<dbReference type="SUPFAM" id="SSF48050">
    <property type="entry name" value="Hemocyanin, N-terminal domain"/>
    <property type="match status" value="1"/>
</dbReference>
<dbReference type="InterPro" id="IPR005203">
    <property type="entry name" value="Hemocyanin_C"/>
</dbReference>
<keyword evidence="2" id="KW-0732">Signal</keyword>
<dbReference type="Pfam" id="PF03722">
    <property type="entry name" value="Hemocyanin_N"/>
    <property type="match status" value="1"/>
</dbReference>
<evidence type="ECO:0000256" key="1">
    <source>
        <dbReference type="ARBA" id="ARBA00022761"/>
    </source>
</evidence>
<dbReference type="Proteomes" id="UP001168972">
    <property type="component" value="Unassembled WGS sequence"/>
</dbReference>